<protein>
    <submittedName>
        <fullName evidence="4">Uncharacterized protein</fullName>
    </submittedName>
</protein>
<dbReference type="InterPro" id="IPR008587">
    <property type="entry name" value="FPP_plant"/>
</dbReference>
<dbReference type="PANTHER" id="PTHR31580">
    <property type="entry name" value="FILAMENT-LIKE PLANT PROTEIN 4"/>
    <property type="match status" value="1"/>
</dbReference>
<evidence type="ECO:0000313" key="4">
    <source>
        <dbReference type="EMBL" id="MCE3214954.1"/>
    </source>
</evidence>
<gene>
    <name evidence="4" type="ORF">HAX54_000365</name>
</gene>
<evidence type="ECO:0000256" key="2">
    <source>
        <dbReference type="ARBA" id="ARBA00023054"/>
    </source>
</evidence>
<comment type="caution">
    <text evidence="4">The sequence shown here is derived from an EMBL/GenBank/DDBJ whole genome shotgun (WGS) entry which is preliminary data.</text>
</comment>
<feature type="region of interest" description="Disordered" evidence="3">
    <location>
        <begin position="258"/>
        <end position="284"/>
    </location>
</feature>
<name>A0ABS8WPX3_DATST</name>
<proteinExistence type="inferred from homology"/>
<dbReference type="EMBL" id="JACEIK010010094">
    <property type="protein sequence ID" value="MCE3214954.1"/>
    <property type="molecule type" value="Genomic_DNA"/>
</dbReference>
<feature type="region of interest" description="Disordered" evidence="3">
    <location>
        <begin position="346"/>
        <end position="368"/>
    </location>
</feature>
<evidence type="ECO:0000256" key="3">
    <source>
        <dbReference type="SAM" id="MobiDB-lite"/>
    </source>
</evidence>
<evidence type="ECO:0000313" key="5">
    <source>
        <dbReference type="Proteomes" id="UP000823775"/>
    </source>
</evidence>
<keyword evidence="5" id="KW-1185">Reference proteome</keyword>
<dbReference type="PANTHER" id="PTHR31580:SF4">
    <property type="entry name" value="FILAMENT-LIKE PLANT PROTEIN 6"/>
    <property type="match status" value="1"/>
</dbReference>
<sequence length="368" mass="40389">MDDFLEMEKLAYQSSDTNAAVSIPDVPNNARPETTKVDTSMHVTTIPDSQLKEHNETSTSGNEAFVKRKKLTFKEFKRISERLCRKCNNAVLPQSTTSIVETTLSSKTATESQPSLDDGETNIEKEIPVSEDSKSCNESVHGISKELIDAMSQIHDFVLFLGKEAKAIQGTAPDGSGINEKLDDFSATYAEVISSRLSMVNFVLDLSRVLSNASELHFNILGYKNSETEISTSDCIDKVALPENKGLQHSEEVYANGCSHFSDSTSDPDIPHEGSLVPTSESTSSFEVPEELLAEVKSQLVSAQKANSLAETQLRSLDNELQEEKKGHQDALATCKDLEEQLQRMESAADLDATPARKKSYQLSREAG</sequence>
<evidence type="ECO:0000256" key="1">
    <source>
        <dbReference type="ARBA" id="ARBA00005921"/>
    </source>
</evidence>
<accession>A0ABS8WPX3</accession>
<organism evidence="4 5">
    <name type="scientific">Datura stramonium</name>
    <name type="common">Jimsonweed</name>
    <name type="synonym">Common thornapple</name>
    <dbReference type="NCBI Taxonomy" id="4076"/>
    <lineage>
        <taxon>Eukaryota</taxon>
        <taxon>Viridiplantae</taxon>
        <taxon>Streptophyta</taxon>
        <taxon>Embryophyta</taxon>
        <taxon>Tracheophyta</taxon>
        <taxon>Spermatophyta</taxon>
        <taxon>Magnoliopsida</taxon>
        <taxon>eudicotyledons</taxon>
        <taxon>Gunneridae</taxon>
        <taxon>Pentapetalae</taxon>
        <taxon>asterids</taxon>
        <taxon>lamiids</taxon>
        <taxon>Solanales</taxon>
        <taxon>Solanaceae</taxon>
        <taxon>Solanoideae</taxon>
        <taxon>Datureae</taxon>
        <taxon>Datura</taxon>
    </lineage>
</organism>
<dbReference type="Proteomes" id="UP000823775">
    <property type="component" value="Unassembled WGS sequence"/>
</dbReference>
<comment type="similarity">
    <text evidence="1">Belongs to the FPP family.</text>
</comment>
<reference evidence="4 5" key="1">
    <citation type="journal article" date="2021" name="BMC Genomics">
        <title>Datura genome reveals duplications of psychoactive alkaloid biosynthetic genes and high mutation rate following tissue culture.</title>
        <authorList>
            <person name="Rajewski A."/>
            <person name="Carter-House D."/>
            <person name="Stajich J."/>
            <person name="Litt A."/>
        </authorList>
    </citation>
    <scope>NUCLEOTIDE SEQUENCE [LARGE SCALE GENOMIC DNA]</scope>
    <source>
        <strain evidence="4">AR-01</strain>
    </source>
</reference>
<keyword evidence="2" id="KW-0175">Coiled coil</keyword>
<dbReference type="Pfam" id="PF05911">
    <property type="entry name" value="FPP"/>
    <property type="match status" value="1"/>
</dbReference>